<evidence type="ECO:0000313" key="1">
    <source>
        <dbReference type="EMBL" id="OMD51876.1"/>
    </source>
</evidence>
<protein>
    <submittedName>
        <fullName evidence="1">Uncharacterized protein</fullName>
    </submittedName>
</protein>
<dbReference type="Proteomes" id="UP000187412">
    <property type="component" value="Unassembled WGS sequence"/>
</dbReference>
<gene>
    <name evidence="1" type="ORF">BSK56_04430</name>
</gene>
<comment type="caution">
    <text evidence="1">The sequence shown here is derived from an EMBL/GenBank/DDBJ whole genome shotgun (WGS) entry which is preliminary data.</text>
</comment>
<accession>A0ABX3HMA8</accession>
<organism evidence="1 2">
    <name type="scientific">Paenibacillus borealis</name>
    <dbReference type="NCBI Taxonomy" id="160799"/>
    <lineage>
        <taxon>Bacteria</taxon>
        <taxon>Bacillati</taxon>
        <taxon>Bacillota</taxon>
        <taxon>Bacilli</taxon>
        <taxon>Bacillales</taxon>
        <taxon>Paenibacillaceae</taxon>
        <taxon>Paenibacillus</taxon>
    </lineage>
</organism>
<dbReference type="RefSeq" id="WP_076109501.1">
    <property type="nucleotide sequence ID" value="NZ_MPTB01000004.1"/>
</dbReference>
<name>A0ABX3HMA8_PAEBO</name>
<reference evidence="1 2" key="1">
    <citation type="submission" date="2016-10" db="EMBL/GenBank/DDBJ databases">
        <title>Paenibacillus species isolates.</title>
        <authorList>
            <person name="Beno S.M."/>
        </authorList>
    </citation>
    <scope>NUCLEOTIDE SEQUENCE [LARGE SCALE GENOMIC DNA]</scope>
    <source>
        <strain evidence="1 2">FSL H7-0744</strain>
    </source>
</reference>
<sequence>MIKQTHFWNYKKEKIVFDVICKDFEDKNELVNYFETQIDDEFSNVVVILGEEINLRLDHLFDEINRHAISEKEKEKYREKVRKISKRLTGRTIVKRHFRKVRNRG</sequence>
<dbReference type="EMBL" id="MPTB01000004">
    <property type="protein sequence ID" value="OMD51876.1"/>
    <property type="molecule type" value="Genomic_DNA"/>
</dbReference>
<proteinExistence type="predicted"/>
<keyword evidence="2" id="KW-1185">Reference proteome</keyword>
<evidence type="ECO:0000313" key="2">
    <source>
        <dbReference type="Proteomes" id="UP000187412"/>
    </source>
</evidence>